<dbReference type="AlphaFoldDB" id="A0A927REN9"/>
<gene>
    <name evidence="1" type="ORF">H4683_001855</name>
</gene>
<name>A0A927REN9_9BACL</name>
<proteinExistence type="predicted"/>
<keyword evidence="2" id="KW-1185">Reference proteome</keyword>
<reference evidence="1" key="1">
    <citation type="submission" date="2020-10" db="EMBL/GenBank/DDBJ databases">
        <title>Genomic Encyclopedia of Type Strains, Phase IV (KMG-IV): sequencing the most valuable type-strain genomes for metagenomic binning, comparative biology and taxonomic classification.</title>
        <authorList>
            <person name="Goeker M."/>
        </authorList>
    </citation>
    <scope>NUCLEOTIDE SEQUENCE</scope>
    <source>
        <strain evidence="1">DSM 13886</strain>
    </source>
</reference>
<protein>
    <submittedName>
        <fullName evidence="1">Uncharacterized protein</fullName>
    </submittedName>
</protein>
<comment type="caution">
    <text evidence="1">The sequence shown here is derived from an EMBL/GenBank/DDBJ whole genome shotgun (WGS) entry which is preliminary data.</text>
</comment>
<dbReference type="RefSeq" id="WP_192598532.1">
    <property type="nucleotide sequence ID" value="NZ_JADBEL010000008.1"/>
</dbReference>
<sequence length="216" mass="25117">MVELRVIDGIKKEKPNYRRIYGKAFLNTVESIENGWEKYENIDLDSRKKMILYGVKNINATDLEILDYELLVNTFNIISGINSIMSTLTPREFQTVFPIAKEYDGKRFGVKDYFYTKKAIEKFGMDRVIGEGMKRFHWDYHNWELTDFASQAMCVMSAIRRAEGGKGIAEEFFEDKGIPTYTMTKDDKGKEILVNNDTGEVSKVSKKRPRYLKVVK</sequence>
<accession>A0A927REN9</accession>
<evidence type="ECO:0000313" key="1">
    <source>
        <dbReference type="EMBL" id="MBE1554777.1"/>
    </source>
</evidence>
<evidence type="ECO:0000313" key="2">
    <source>
        <dbReference type="Proteomes" id="UP000658225"/>
    </source>
</evidence>
<organism evidence="1 2">
    <name type="scientific">Sporosarcina limicola</name>
    <dbReference type="NCBI Taxonomy" id="34101"/>
    <lineage>
        <taxon>Bacteria</taxon>
        <taxon>Bacillati</taxon>
        <taxon>Bacillota</taxon>
        <taxon>Bacilli</taxon>
        <taxon>Bacillales</taxon>
        <taxon>Caryophanaceae</taxon>
        <taxon>Sporosarcina</taxon>
    </lineage>
</organism>
<dbReference type="Proteomes" id="UP000658225">
    <property type="component" value="Unassembled WGS sequence"/>
</dbReference>
<dbReference type="EMBL" id="JADBEL010000008">
    <property type="protein sequence ID" value="MBE1554777.1"/>
    <property type="molecule type" value="Genomic_DNA"/>
</dbReference>